<dbReference type="InParanoid" id="B0CSZ7"/>
<dbReference type="RefSeq" id="XP_001874958.1">
    <property type="nucleotide sequence ID" value="XM_001874923.1"/>
</dbReference>
<dbReference type="Pfam" id="PF00501">
    <property type="entry name" value="AMP-binding"/>
    <property type="match status" value="1"/>
</dbReference>
<name>B0CSZ7_LACBS</name>
<dbReference type="InterPro" id="IPR042099">
    <property type="entry name" value="ANL_N_sf"/>
</dbReference>
<dbReference type="Proteomes" id="UP000001194">
    <property type="component" value="Unassembled WGS sequence"/>
</dbReference>
<dbReference type="STRING" id="486041.B0CSZ7"/>
<dbReference type="OrthoDB" id="1700726at2759"/>
<organism evidence="3">
    <name type="scientific">Laccaria bicolor (strain S238N-H82 / ATCC MYA-4686)</name>
    <name type="common">Bicoloured deceiver</name>
    <name type="synonym">Laccaria laccata var. bicolor</name>
    <dbReference type="NCBI Taxonomy" id="486041"/>
    <lineage>
        <taxon>Eukaryota</taxon>
        <taxon>Fungi</taxon>
        <taxon>Dikarya</taxon>
        <taxon>Basidiomycota</taxon>
        <taxon>Agaricomycotina</taxon>
        <taxon>Agaricomycetes</taxon>
        <taxon>Agaricomycetidae</taxon>
        <taxon>Agaricales</taxon>
        <taxon>Agaricineae</taxon>
        <taxon>Hydnangiaceae</taxon>
        <taxon>Laccaria</taxon>
    </lineage>
</organism>
<dbReference type="HOGENOM" id="CLU_502652_0_0_1"/>
<dbReference type="PANTHER" id="PTHR43272:SF11">
    <property type="entry name" value="AMP-DEPENDENT SYNTHETASE_LIGASE DOMAIN-CONTAINING PROTEIN"/>
    <property type="match status" value="1"/>
</dbReference>
<dbReference type="AlphaFoldDB" id="B0CSZ7"/>
<protein>
    <submittedName>
        <fullName evidence="2">Predicted protein</fullName>
    </submittedName>
</protein>
<dbReference type="EMBL" id="DS547092">
    <property type="protein sequence ID" value="EDR14399.1"/>
    <property type="molecule type" value="Genomic_DNA"/>
</dbReference>
<feature type="domain" description="AMP-dependent synthetase/ligase" evidence="1">
    <location>
        <begin position="100"/>
        <end position="526"/>
    </location>
</feature>
<dbReference type="KEGG" id="lbc:LACBIDRAFT_306199"/>
<dbReference type="SUPFAM" id="SSF56801">
    <property type="entry name" value="Acetyl-CoA synthetase-like"/>
    <property type="match status" value="1"/>
</dbReference>
<keyword evidence="3" id="KW-1185">Reference proteome</keyword>
<dbReference type="GO" id="GO:0004467">
    <property type="term" value="F:long-chain fatty acid-CoA ligase activity"/>
    <property type="evidence" value="ECO:0007669"/>
    <property type="project" value="TreeGrafter"/>
</dbReference>
<dbReference type="InterPro" id="IPR000873">
    <property type="entry name" value="AMP-dep_synth/lig_dom"/>
</dbReference>
<evidence type="ECO:0000313" key="3">
    <source>
        <dbReference type="Proteomes" id="UP000001194"/>
    </source>
</evidence>
<evidence type="ECO:0000259" key="1">
    <source>
        <dbReference type="Pfam" id="PF00501"/>
    </source>
</evidence>
<dbReference type="Gene3D" id="3.40.50.12780">
    <property type="entry name" value="N-terminal domain of ligase-like"/>
    <property type="match status" value="1"/>
</dbReference>
<reference evidence="2 3" key="1">
    <citation type="journal article" date="2008" name="Nature">
        <title>The genome of Laccaria bicolor provides insights into mycorrhizal symbiosis.</title>
        <authorList>
            <person name="Martin F."/>
            <person name="Aerts A."/>
            <person name="Ahren D."/>
            <person name="Brun A."/>
            <person name="Danchin E.G.J."/>
            <person name="Duchaussoy F."/>
            <person name="Gibon J."/>
            <person name="Kohler A."/>
            <person name="Lindquist E."/>
            <person name="Pereda V."/>
            <person name="Salamov A."/>
            <person name="Shapiro H.J."/>
            <person name="Wuyts J."/>
            <person name="Blaudez D."/>
            <person name="Buee M."/>
            <person name="Brokstein P."/>
            <person name="Canbaeck B."/>
            <person name="Cohen D."/>
            <person name="Courty P.E."/>
            <person name="Coutinho P.M."/>
            <person name="Delaruelle C."/>
            <person name="Detter J.C."/>
            <person name="Deveau A."/>
            <person name="DiFazio S."/>
            <person name="Duplessis S."/>
            <person name="Fraissinet-Tachet L."/>
            <person name="Lucic E."/>
            <person name="Frey-Klett P."/>
            <person name="Fourrey C."/>
            <person name="Feussner I."/>
            <person name="Gay G."/>
            <person name="Grimwood J."/>
            <person name="Hoegger P.J."/>
            <person name="Jain P."/>
            <person name="Kilaru S."/>
            <person name="Labbe J."/>
            <person name="Lin Y.C."/>
            <person name="Legue V."/>
            <person name="Le Tacon F."/>
            <person name="Marmeisse R."/>
            <person name="Melayah D."/>
            <person name="Montanini B."/>
            <person name="Muratet M."/>
            <person name="Nehls U."/>
            <person name="Niculita-Hirzel H."/>
            <person name="Oudot-Le Secq M.P."/>
            <person name="Peter M."/>
            <person name="Quesneville H."/>
            <person name="Rajashekar B."/>
            <person name="Reich M."/>
            <person name="Rouhier N."/>
            <person name="Schmutz J."/>
            <person name="Yin T."/>
            <person name="Chalot M."/>
            <person name="Henrissat B."/>
            <person name="Kuees U."/>
            <person name="Lucas S."/>
            <person name="Van de Peer Y."/>
            <person name="Podila G.K."/>
            <person name="Polle A."/>
            <person name="Pukkila P.J."/>
            <person name="Richardson P.M."/>
            <person name="Rouze P."/>
            <person name="Sanders I.R."/>
            <person name="Stajich J.E."/>
            <person name="Tunlid A."/>
            <person name="Tuskan G."/>
            <person name="Grigoriev I.V."/>
        </authorList>
    </citation>
    <scope>NUCLEOTIDE SEQUENCE [LARGE SCALE GENOMIC DNA]</scope>
    <source>
        <strain evidence="3">S238N-H82 / ATCC MYA-4686</strain>
    </source>
</reference>
<gene>
    <name evidence="2" type="ORF">LACBIDRAFT_306199</name>
</gene>
<proteinExistence type="predicted"/>
<dbReference type="PANTHER" id="PTHR43272">
    <property type="entry name" value="LONG-CHAIN-FATTY-ACID--COA LIGASE"/>
    <property type="match status" value="1"/>
</dbReference>
<evidence type="ECO:0000313" key="2">
    <source>
        <dbReference type="EMBL" id="EDR14399.1"/>
    </source>
</evidence>
<dbReference type="GO" id="GO:0005783">
    <property type="term" value="C:endoplasmic reticulum"/>
    <property type="evidence" value="ECO:0007669"/>
    <property type="project" value="TreeGrafter"/>
</dbReference>
<dbReference type="GeneID" id="6070351"/>
<accession>B0CSZ7</accession>
<dbReference type="GO" id="GO:0016020">
    <property type="term" value="C:membrane"/>
    <property type="evidence" value="ECO:0007669"/>
    <property type="project" value="TreeGrafter"/>
</dbReference>
<sequence length="569" mass="60887">MPFNISEYLLTDDLTVLLGLIAATVFLLSNLYKPQPLVHPILLGRQSDVGRARNPGESAIYRNYGTGLMGRFPLRPSKDVHNLVDLVRPEVEAPRTLWSTKITNAGLQDRAAALGTGLLRLAQLKPQASTVLILLNDCIEFIIADLALASHSITSYTLSSPTLLPTVLESYPPSAILTHAFLLPQLLEHIYETNEQTVEHTIIVVGEPSAQTMASVASNIKVLKFAEVEREGVKVEKIISPFSNTGDVFSISFYESEAGLLQGAQLTHENLTAGVAAVRALLPLSHAISPLDTLASSHSLSTAYGRAIAYTAIFEGTSFATLASSELYHTEEESVPLDISDILSVKRKYPIPSPTILFIKPDHLNSLATAVIKESAKSWLLYPFGWRHKLTGVTEGFIAKESLWDRVVFDGARTKILGEGAATLRGAIVSGGLIEAKIMTPARVALSIPLVNSLTHPLVSGPVLASHAFDLQDFPAPSNGPLSPVAHTGPPSVNIEAKLVGVDDDQVENGASPVGILVVRGPSIAKMANIEGYVDISSEGDGDGWISTGVKAEVQPNGSFQVLSLGNRK</sequence>